<name>A0A392USY4_9FABA</name>
<reference evidence="1 2" key="1">
    <citation type="journal article" date="2018" name="Front. Plant Sci.">
        <title>Red Clover (Trifolium pratense) and Zigzag Clover (T. medium) - A Picture of Genomic Similarities and Differences.</title>
        <authorList>
            <person name="Dluhosova J."/>
            <person name="Istvanek J."/>
            <person name="Nedelnik J."/>
            <person name="Repkova J."/>
        </authorList>
    </citation>
    <scope>NUCLEOTIDE SEQUENCE [LARGE SCALE GENOMIC DNA]</scope>
    <source>
        <strain evidence="2">cv. 10/8</strain>
        <tissue evidence="1">Leaf</tissue>
    </source>
</reference>
<feature type="non-terminal residue" evidence="1">
    <location>
        <position position="1"/>
    </location>
</feature>
<comment type="caution">
    <text evidence="1">The sequence shown here is derived from an EMBL/GenBank/DDBJ whole genome shotgun (WGS) entry which is preliminary data.</text>
</comment>
<dbReference type="EMBL" id="LXQA010965676">
    <property type="protein sequence ID" value="MCI79086.1"/>
    <property type="molecule type" value="Genomic_DNA"/>
</dbReference>
<gene>
    <name evidence="1" type="ORF">A2U01_0100357</name>
</gene>
<dbReference type="Proteomes" id="UP000265520">
    <property type="component" value="Unassembled WGS sequence"/>
</dbReference>
<proteinExistence type="predicted"/>
<evidence type="ECO:0000313" key="1">
    <source>
        <dbReference type="EMBL" id="MCI79086.1"/>
    </source>
</evidence>
<protein>
    <submittedName>
        <fullName evidence="1">Uncharacterized protein</fullName>
    </submittedName>
</protein>
<accession>A0A392USY4</accession>
<dbReference type="AlphaFoldDB" id="A0A392USY4"/>
<evidence type="ECO:0000313" key="2">
    <source>
        <dbReference type="Proteomes" id="UP000265520"/>
    </source>
</evidence>
<organism evidence="1 2">
    <name type="scientific">Trifolium medium</name>
    <dbReference type="NCBI Taxonomy" id="97028"/>
    <lineage>
        <taxon>Eukaryota</taxon>
        <taxon>Viridiplantae</taxon>
        <taxon>Streptophyta</taxon>
        <taxon>Embryophyta</taxon>
        <taxon>Tracheophyta</taxon>
        <taxon>Spermatophyta</taxon>
        <taxon>Magnoliopsida</taxon>
        <taxon>eudicotyledons</taxon>
        <taxon>Gunneridae</taxon>
        <taxon>Pentapetalae</taxon>
        <taxon>rosids</taxon>
        <taxon>fabids</taxon>
        <taxon>Fabales</taxon>
        <taxon>Fabaceae</taxon>
        <taxon>Papilionoideae</taxon>
        <taxon>50 kb inversion clade</taxon>
        <taxon>NPAAA clade</taxon>
        <taxon>Hologalegina</taxon>
        <taxon>IRL clade</taxon>
        <taxon>Trifolieae</taxon>
        <taxon>Trifolium</taxon>
    </lineage>
</organism>
<sequence>VFIRRSYAEGNYLRRLYSAVMEDSFQQRRRPNLECAEGGEFGVWNCRWDSDFGFGFDVRV</sequence>
<keyword evidence="2" id="KW-1185">Reference proteome</keyword>